<dbReference type="GO" id="GO:0004664">
    <property type="term" value="F:prephenate dehydratase activity"/>
    <property type="evidence" value="ECO:0007669"/>
    <property type="project" value="UniProtKB-UniRule"/>
</dbReference>
<dbReference type="NCBIfam" id="NF006421">
    <property type="entry name" value="PRK08673.1"/>
    <property type="match status" value="1"/>
</dbReference>
<evidence type="ECO:0000256" key="1">
    <source>
        <dbReference type="ARBA" id="ARBA00000824"/>
    </source>
</evidence>
<reference evidence="14 16" key="2">
    <citation type="submission" date="2020-08" db="EMBL/GenBank/DDBJ databases">
        <title>Genomic Encyclopedia of Type Strains, Phase IV (KMG-IV): sequencing the most valuable type-strain genomes for metagenomic binning, comparative biology and taxonomic classification.</title>
        <authorList>
            <person name="Goeker M."/>
        </authorList>
    </citation>
    <scope>NUCLEOTIDE SEQUENCE [LARGE SCALE GENOMIC DNA]</scope>
    <source>
        <strain evidence="14 16">DSM 103679</strain>
    </source>
</reference>
<reference evidence="15 17" key="1">
    <citation type="submission" date="2018-08" db="EMBL/GenBank/DDBJ databases">
        <title>The first complete genome of Treponema rectale (CHPAT), a commensal spirochete of the bovine rectum.</title>
        <authorList>
            <person name="Staton G.J."/>
            <person name="Clegg S.R."/>
            <person name="Carter S.D."/>
            <person name="Radford A.D."/>
            <person name="Darby A."/>
            <person name="Hall N."/>
            <person name="Birtles R.J."/>
            <person name="Evans N.J."/>
        </authorList>
    </citation>
    <scope>NUCLEOTIDE SEQUENCE [LARGE SCALE GENOMIC DNA]</scope>
    <source>
        <strain evidence="15 17">CHPA</strain>
    </source>
</reference>
<dbReference type="FunFam" id="3.40.190.10:FF:000034">
    <property type="entry name" value="Chorismate mutase/prephenate dehydratase"/>
    <property type="match status" value="1"/>
</dbReference>
<dbReference type="Pfam" id="PF00800">
    <property type="entry name" value="PDT"/>
    <property type="match status" value="1"/>
</dbReference>
<name>A0A7M1XNK9_9SPIR</name>
<dbReference type="InterPro" id="IPR045865">
    <property type="entry name" value="ACT-like_dom_sf"/>
</dbReference>
<dbReference type="InterPro" id="IPR052899">
    <property type="entry name" value="Class-I_DAHP_synthase"/>
</dbReference>
<evidence type="ECO:0000256" key="10">
    <source>
        <dbReference type="ARBA" id="ARBA00047848"/>
    </source>
</evidence>
<dbReference type="Gene3D" id="3.20.20.70">
    <property type="entry name" value="Aldolase class I"/>
    <property type="match status" value="1"/>
</dbReference>
<keyword evidence="9 11" id="KW-0456">Lyase</keyword>
<dbReference type="Gene3D" id="3.40.190.10">
    <property type="entry name" value="Periplasmic binding protein-like II"/>
    <property type="match status" value="2"/>
</dbReference>
<dbReference type="InterPro" id="IPR006268">
    <property type="entry name" value="DAHP_syn_2"/>
</dbReference>
<evidence type="ECO:0000313" key="17">
    <source>
        <dbReference type="Proteomes" id="UP000593591"/>
    </source>
</evidence>
<dbReference type="NCBIfam" id="TIGR01361">
    <property type="entry name" value="DAHP_synth_Bsub"/>
    <property type="match status" value="1"/>
</dbReference>
<accession>A0A7M1XNK9</accession>
<comment type="catalytic activity">
    <reaction evidence="1">
        <text>chorismate = prephenate</text>
        <dbReference type="Rhea" id="RHEA:13897"/>
        <dbReference type="ChEBI" id="CHEBI:29748"/>
        <dbReference type="ChEBI" id="CHEBI:29934"/>
        <dbReference type="EC" id="5.4.99.5"/>
    </reaction>
</comment>
<evidence type="ECO:0000259" key="12">
    <source>
        <dbReference type="PROSITE" id="PS51171"/>
    </source>
</evidence>
<evidence type="ECO:0000256" key="5">
    <source>
        <dbReference type="ARBA" id="ARBA00022605"/>
    </source>
</evidence>
<dbReference type="EC" id="4.2.1.51" evidence="11"/>
<dbReference type="CDD" id="cd04905">
    <property type="entry name" value="ACT_CM-PDT"/>
    <property type="match status" value="1"/>
</dbReference>
<evidence type="ECO:0000256" key="2">
    <source>
        <dbReference type="ARBA" id="ARBA00002364"/>
    </source>
</evidence>
<organism evidence="15 17">
    <name type="scientific">Treponema rectale</name>
    <dbReference type="NCBI Taxonomy" id="744512"/>
    <lineage>
        <taxon>Bacteria</taxon>
        <taxon>Pseudomonadati</taxon>
        <taxon>Spirochaetota</taxon>
        <taxon>Spirochaetia</taxon>
        <taxon>Spirochaetales</taxon>
        <taxon>Treponemataceae</taxon>
        <taxon>Treponema</taxon>
    </lineage>
</organism>
<dbReference type="InterPro" id="IPR013785">
    <property type="entry name" value="Aldolase_TIM"/>
</dbReference>
<dbReference type="GO" id="GO:0009094">
    <property type="term" value="P:L-phenylalanine biosynthetic process"/>
    <property type="evidence" value="ECO:0007669"/>
    <property type="project" value="UniProtKB-UniPathway"/>
</dbReference>
<evidence type="ECO:0000256" key="9">
    <source>
        <dbReference type="ARBA" id="ARBA00023239"/>
    </source>
</evidence>
<dbReference type="SUPFAM" id="SSF53850">
    <property type="entry name" value="Periplasmic binding protein-like II"/>
    <property type="match status" value="1"/>
</dbReference>
<dbReference type="Proteomes" id="UP000593591">
    <property type="component" value="Chromosome"/>
</dbReference>
<dbReference type="EMBL" id="CP031517">
    <property type="protein sequence ID" value="QOS40401.1"/>
    <property type="molecule type" value="Genomic_DNA"/>
</dbReference>
<dbReference type="Gene3D" id="3.30.70.1140">
    <property type="entry name" value="Phospho-2-dehydro-3-deoxyheptonate aldolase, domain 1"/>
    <property type="match status" value="1"/>
</dbReference>
<dbReference type="GO" id="GO:0016832">
    <property type="term" value="F:aldehyde-lyase activity"/>
    <property type="evidence" value="ECO:0007669"/>
    <property type="project" value="InterPro"/>
</dbReference>
<dbReference type="KEGG" id="trc:DYE49_08010"/>
<dbReference type="PANTHER" id="PTHR43018:SF2">
    <property type="entry name" value="PHOSPHO-2-DEHYDRO-3-DEOXYHEPTONATE ALDOLASE"/>
    <property type="match status" value="1"/>
</dbReference>
<dbReference type="PROSITE" id="PS51671">
    <property type="entry name" value="ACT"/>
    <property type="match status" value="1"/>
</dbReference>
<evidence type="ECO:0000313" key="15">
    <source>
        <dbReference type="EMBL" id="QOS40401.1"/>
    </source>
</evidence>
<dbReference type="InterPro" id="IPR001086">
    <property type="entry name" value="Preph_deHydtase"/>
</dbReference>
<dbReference type="AlphaFoldDB" id="A0A7M1XNK9"/>
<dbReference type="PROSITE" id="PS00857">
    <property type="entry name" value="PREPHENATE_DEHYDR_1"/>
    <property type="match status" value="1"/>
</dbReference>
<dbReference type="EMBL" id="JACHFR010000001">
    <property type="protein sequence ID" value="MBB5217875.1"/>
    <property type="molecule type" value="Genomic_DNA"/>
</dbReference>
<dbReference type="GO" id="GO:0016740">
    <property type="term" value="F:transferase activity"/>
    <property type="evidence" value="ECO:0007669"/>
    <property type="project" value="UniProtKB-KW"/>
</dbReference>
<dbReference type="GO" id="GO:0004106">
    <property type="term" value="F:chorismate mutase activity"/>
    <property type="evidence" value="ECO:0007669"/>
    <property type="project" value="UniProtKB-EC"/>
</dbReference>
<protein>
    <recommendedName>
        <fullName evidence="11">Prephenate dehydratase</fullName>
        <shortName evidence="11">PDT</shortName>
        <ecNumber evidence="11">4.2.1.51</ecNumber>
    </recommendedName>
</protein>
<dbReference type="Gene3D" id="3.30.70.260">
    <property type="match status" value="1"/>
</dbReference>
<dbReference type="Proteomes" id="UP000578697">
    <property type="component" value="Unassembled WGS sequence"/>
</dbReference>
<evidence type="ECO:0000256" key="11">
    <source>
        <dbReference type="RuleBase" id="RU361254"/>
    </source>
</evidence>
<evidence type="ECO:0000256" key="6">
    <source>
        <dbReference type="ARBA" id="ARBA00022679"/>
    </source>
</evidence>
<evidence type="ECO:0000256" key="8">
    <source>
        <dbReference type="ARBA" id="ARBA00023222"/>
    </source>
</evidence>
<feature type="domain" description="ACT" evidence="13">
    <location>
        <begin position="563"/>
        <end position="644"/>
    </location>
</feature>
<dbReference type="PROSITE" id="PS00858">
    <property type="entry name" value="PREPHENATE_DEHYDR_2"/>
    <property type="match status" value="1"/>
</dbReference>
<evidence type="ECO:0000313" key="16">
    <source>
        <dbReference type="Proteomes" id="UP000578697"/>
    </source>
</evidence>
<keyword evidence="7 11" id="KW-0057">Aromatic amino acid biosynthesis</keyword>
<evidence type="ECO:0000256" key="3">
    <source>
        <dbReference type="ARBA" id="ARBA00004741"/>
    </source>
</evidence>
<comment type="pathway">
    <text evidence="3 11">Amino-acid biosynthesis; L-phenylalanine biosynthesis; phenylpyruvate from prephenate: step 1/1.</text>
</comment>
<sequence>MVIVLKKDISNGQKENLTAFLHSHDFKLNEVKGEEETVIAAVGRVKLDVSEVELIPGVQRVIPISRPYKMASREFKKENTVVEIKNSKGQIIRIGGNRIVAAAGPCTVESREQIMRVAASVAESGAVLLRSAAFRPQSSPYTFEGLGEEGLKYLKEAGEKYGLPVVTEIGSENLIPMMQDYGVDVYQIGAGNMQNFDLLKKVGSLGKPVILKRSYTATLEELLMSAEYLLSAGTENVILCERGIRTFEHSTRNTLDLSAVQVLRSLTHLPVIVDPSHAVGIREKIPAMALAAVASGADGVVVDVHPNPEKALSGAILSIVPEQFDKMMHDIEALAPVMGKSVYHIFSGECAKSERKSDSKKLLVAYSGKKGAYAEQAIGRYFDASEAEAVALDSFSDVFQSVADGSCDYGMIPIENSLNGSVYQNYDNFSRFEDVEIAGSVTLNIRHSLLGLKSASLSDIKTVYSHPQGFGQSKKYLDQHKDWALVDSVSTSTAAEFVASHASKSNAAIGSIVNAEIYGLKILAEDIEDDPGNFTRFVVIASRDRINKSENKPLFNIKPNMASFIFTTKNESGALYNTLGIFEKRRLNLTRLESRPIKGQLWKSWFYADVEINKEDGDVYAQCASIYEELKDKTEEVRLLGVYADGR</sequence>
<dbReference type="UniPathway" id="UPA00121">
    <property type="reaction ID" value="UER00345"/>
</dbReference>
<dbReference type="PANTHER" id="PTHR43018">
    <property type="entry name" value="PHOSPHO-2-DEHYDRO-3-DEOXYHEPTONATE ALDOLASE"/>
    <property type="match status" value="1"/>
</dbReference>
<dbReference type="NCBIfam" id="NF009239">
    <property type="entry name" value="PRK12595.1"/>
    <property type="match status" value="1"/>
</dbReference>
<keyword evidence="8 11" id="KW-0584">Phenylalanine biosynthesis</keyword>
<dbReference type="RefSeq" id="WP_184651319.1">
    <property type="nucleotide sequence ID" value="NZ_JACHFR010000001.1"/>
</dbReference>
<keyword evidence="5 11" id="KW-0028">Amino-acid biosynthesis</keyword>
<dbReference type="InterPro" id="IPR006218">
    <property type="entry name" value="DAHP1/KDSA"/>
</dbReference>
<dbReference type="InterPro" id="IPR018528">
    <property type="entry name" value="Preph_deHydtase_CS"/>
</dbReference>
<dbReference type="PROSITE" id="PS51171">
    <property type="entry name" value="PREPHENATE_DEHYDR_3"/>
    <property type="match status" value="1"/>
</dbReference>
<keyword evidence="16" id="KW-1185">Reference proteome</keyword>
<dbReference type="Pfam" id="PF18152">
    <property type="entry name" value="DAHP_snth_FXD"/>
    <property type="match status" value="1"/>
</dbReference>
<dbReference type="NCBIfam" id="NF008865">
    <property type="entry name" value="PRK11898.1"/>
    <property type="match status" value="1"/>
</dbReference>
<comment type="function">
    <text evidence="2">Catalyzes the Claisen rearrangement of chorismate to prephenate and the decarboxylation/dehydration of prephenate to phenylpyruvate.</text>
</comment>
<comment type="catalytic activity">
    <reaction evidence="10 11">
        <text>prephenate + H(+) = 3-phenylpyruvate + CO2 + H2O</text>
        <dbReference type="Rhea" id="RHEA:21648"/>
        <dbReference type="ChEBI" id="CHEBI:15377"/>
        <dbReference type="ChEBI" id="CHEBI:15378"/>
        <dbReference type="ChEBI" id="CHEBI:16526"/>
        <dbReference type="ChEBI" id="CHEBI:18005"/>
        <dbReference type="ChEBI" id="CHEBI:29934"/>
        <dbReference type="EC" id="4.2.1.51"/>
    </reaction>
</comment>
<evidence type="ECO:0000259" key="13">
    <source>
        <dbReference type="PROSITE" id="PS51671"/>
    </source>
</evidence>
<evidence type="ECO:0000256" key="7">
    <source>
        <dbReference type="ARBA" id="ARBA00023141"/>
    </source>
</evidence>
<comment type="pathway">
    <text evidence="4">Metabolic intermediate biosynthesis; prephenate biosynthesis; prephenate from chorismate: step 1/1.</text>
</comment>
<dbReference type="CDD" id="cd13631">
    <property type="entry name" value="PBP2_Ct-PDT_like"/>
    <property type="match status" value="1"/>
</dbReference>
<gene>
    <name evidence="15" type="primary">aroF</name>
    <name evidence="11" type="synonym">pheA</name>
    <name evidence="15" type="ORF">DYE49_08010</name>
    <name evidence="14" type="ORF">HNP77_000219</name>
</gene>
<evidence type="ECO:0000313" key="14">
    <source>
        <dbReference type="EMBL" id="MBB5217875.1"/>
    </source>
</evidence>
<feature type="domain" description="Prephenate dehydratase" evidence="12">
    <location>
        <begin position="363"/>
        <end position="542"/>
    </location>
</feature>
<evidence type="ECO:0000256" key="4">
    <source>
        <dbReference type="ARBA" id="ARBA00004817"/>
    </source>
</evidence>
<dbReference type="SUPFAM" id="SSF55021">
    <property type="entry name" value="ACT-like"/>
    <property type="match status" value="1"/>
</dbReference>
<dbReference type="InterPro" id="IPR041071">
    <property type="entry name" value="DAHP_snth_FXD"/>
</dbReference>
<dbReference type="SUPFAM" id="SSF51569">
    <property type="entry name" value="Aldolase"/>
    <property type="match status" value="1"/>
</dbReference>
<dbReference type="Pfam" id="PF00793">
    <property type="entry name" value="DAHP_synth_1"/>
    <property type="match status" value="1"/>
</dbReference>
<dbReference type="InterPro" id="IPR002912">
    <property type="entry name" value="ACT_dom"/>
</dbReference>
<proteinExistence type="predicted"/>
<keyword evidence="6 15" id="KW-0808">Transferase</keyword>